<organism evidence="10 11">
    <name type="scientific">Candidatus Saccharicenans subterraneus</name>
    <dbReference type="NCBI Taxonomy" id="2508984"/>
    <lineage>
        <taxon>Bacteria</taxon>
        <taxon>Candidatus Aminicenantota</taxon>
        <taxon>Candidatus Aminicenantia</taxon>
        <taxon>Candidatus Aminicenantales</taxon>
        <taxon>Candidatus Saccharicenantaceae</taxon>
        <taxon>Candidatus Saccharicenans</taxon>
    </lineage>
</organism>
<evidence type="ECO:0000256" key="1">
    <source>
        <dbReference type="ARBA" id="ARBA00000085"/>
    </source>
</evidence>
<protein>
    <recommendedName>
        <fullName evidence="2">histidine kinase</fullName>
        <ecNumber evidence="2">2.7.13.3</ecNumber>
    </recommendedName>
</protein>
<dbReference type="InterPro" id="IPR011006">
    <property type="entry name" value="CheY-like_superfamily"/>
</dbReference>
<dbReference type="CDD" id="cd00082">
    <property type="entry name" value="HisKA"/>
    <property type="match status" value="1"/>
</dbReference>
<accession>A0A3E2BJ07</accession>
<keyword evidence="3 4" id="KW-0597">Phosphoprotein</keyword>
<dbReference type="PANTHER" id="PTHR43065">
    <property type="entry name" value="SENSOR HISTIDINE KINASE"/>
    <property type="match status" value="1"/>
</dbReference>
<dbReference type="CDD" id="cd00130">
    <property type="entry name" value="PAS"/>
    <property type="match status" value="2"/>
</dbReference>
<dbReference type="InterPro" id="IPR000014">
    <property type="entry name" value="PAS"/>
</dbReference>
<evidence type="ECO:0000256" key="3">
    <source>
        <dbReference type="ARBA" id="ARBA00022553"/>
    </source>
</evidence>
<dbReference type="InterPro" id="IPR000700">
    <property type="entry name" value="PAS-assoc_C"/>
</dbReference>
<feature type="domain" description="Histidine kinase" evidence="6">
    <location>
        <begin position="656"/>
        <end position="880"/>
    </location>
</feature>
<evidence type="ECO:0000313" key="10">
    <source>
        <dbReference type="EMBL" id="RFT14711.1"/>
    </source>
</evidence>
<feature type="domain" description="PAC" evidence="9">
    <location>
        <begin position="591"/>
        <end position="643"/>
    </location>
</feature>
<dbReference type="SMART" id="SM00086">
    <property type="entry name" value="PAC"/>
    <property type="match status" value="3"/>
</dbReference>
<dbReference type="AlphaFoldDB" id="A0A3E2BJ07"/>
<dbReference type="Gene3D" id="3.40.50.2300">
    <property type="match status" value="1"/>
</dbReference>
<dbReference type="Pfam" id="PF08448">
    <property type="entry name" value="PAS_4"/>
    <property type="match status" value="2"/>
</dbReference>
<dbReference type="SUPFAM" id="SSF55874">
    <property type="entry name" value="ATPase domain of HSP90 chaperone/DNA topoisomerase II/histidine kinase"/>
    <property type="match status" value="1"/>
</dbReference>
<keyword evidence="10" id="KW-0418">Kinase</keyword>
<dbReference type="InterPro" id="IPR003594">
    <property type="entry name" value="HATPase_dom"/>
</dbReference>
<dbReference type="InterPro" id="IPR004358">
    <property type="entry name" value="Sig_transdc_His_kin-like_C"/>
</dbReference>
<feature type="coiled-coil region" evidence="5">
    <location>
        <begin position="321"/>
        <end position="382"/>
    </location>
</feature>
<feature type="domain" description="PAS" evidence="8">
    <location>
        <begin position="513"/>
        <end position="549"/>
    </location>
</feature>
<dbReference type="SMART" id="SM00091">
    <property type="entry name" value="PAS"/>
    <property type="match status" value="3"/>
</dbReference>
<comment type="caution">
    <text evidence="10">The sequence shown here is derived from an EMBL/GenBank/DDBJ whole genome shotgun (WGS) entry which is preliminary data.</text>
</comment>
<dbReference type="SMART" id="SM00388">
    <property type="entry name" value="HisKA"/>
    <property type="match status" value="1"/>
</dbReference>
<dbReference type="InterPro" id="IPR013656">
    <property type="entry name" value="PAS_4"/>
</dbReference>
<dbReference type="Proteomes" id="UP000257323">
    <property type="component" value="Unassembled WGS sequence"/>
</dbReference>
<name>A0A3E2BJ07_9BACT</name>
<dbReference type="InterPro" id="IPR001789">
    <property type="entry name" value="Sig_transdc_resp-reg_receiver"/>
</dbReference>
<dbReference type="PROSITE" id="PS50113">
    <property type="entry name" value="PAC"/>
    <property type="match status" value="2"/>
</dbReference>
<evidence type="ECO:0000256" key="5">
    <source>
        <dbReference type="SAM" id="Coils"/>
    </source>
</evidence>
<dbReference type="Pfam" id="PF00072">
    <property type="entry name" value="Response_reg"/>
    <property type="match status" value="1"/>
</dbReference>
<dbReference type="InterPro" id="IPR003661">
    <property type="entry name" value="HisK_dim/P_dom"/>
</dbReference>
<dbReference type="PROSITE" id="PS50110">
    <property type="entry name" value="RESPONSE_REGULATORY"/>
    <property type="match status" value="1"/>
</dbReference>
<dbReference type="InterPro" id="IPR035965">
    <property type="entry name" value="PAS-like_dom_sf"/>
</dbReference>
<dbReference type="NCBIfam" id="TIGR00229">
    <property type="entry name" value="sensory_box"/>
    <property type="match status" value="2"/>
</dbReference>
<dbReference type="SUPFAM" id="SSF52172">
    <property type="entry name" value="CheY-like"/>
    <property type="match status" value="1"/>
</dbReference>
<feature type="domain" description="Response regulatory" evidence="7">
    <location>
        <begin position="899"/>
        <end position="1015"/>
    </location>
</feature>
<feature type="modified residue" description="4-aspartylphosphate" evidence="4">
    <location>
        <position position="950"/>
    </location>
</feature>
<dbReference type="Gene3D" id="3.30.450.20">
    <property type="entry name" value="PAS domain"/>
    <property type="match status" value="3"/>
</dbReference>
<dbReference type="PANTHER" id="PTHR43065:SF42">
    <property type="entry name" value="TWO-COMPONENT SENSOR PPRA"/>
    <property type="match status" value="1"/>
</dbReference>
<keyword evidence="5" id="KW-0175">Coiled coil</keyword>
<feature type="domain" description="PAS" evidence="8">
    <location>
        <begin position="207"/>
        <end position="245"/>
    </location>
</feature>
<evidence type="ECO:0000259" key="9">
    <source>
        <dbReference type="PROSITE" id="PS50113"/>
    </source>
</evidence>
<gene>
    <name evidence="10" type="ORF">OP8BY_2440</name>
</gene>
<dbReference type="PROSITE" id="PS50112">
    <property type="entry name" value="PAS"/>
    <property type="match status" value="2"/>
</dbReference>
<dbReference type="Pfam" id="PF14417">
    <property type="entry name" value="MEDS"/>
    <property type="match status" value="1"/>
</dbReference>
<evidence type="ECO:0000256" key="4">
    <source>
        <dbReference type="PROSITE-ProRule" id="PRU00169"/>
    </source>
</evidence>
<dbReference type="SUPFAM" id="SSF47384">
    <property type="entry name" value="Homodimeric domain of signal transducing histidine kinase"/>
    <property type="match status" value="1"/>
</dbReference>
<dbReference type="InterPro" id="IPR001610">
    <property type="entry name" value="PAC"/>
</dbReference>
<feature type="domain" description="PAC" evidence="9">
    <location>
        <begin position="456"/>
        <end position="512"/>
    </location>
</feature>
<evidence type="ECO:0000256" key="2">
    <source>
        <dbReference type="ARBA" id="ARBA00012438"/>
    </source>
</evidence>
<evidence type="ECO:0000259" key="6">
    <source>
        <dbReference type="PROSITE" id="PS50109"/>
    </source>
</evidence>
<dbReference type="EMBL" id="QUAH01000022">
    <property type="protein sequence ID" value="RFT14711.1"/>
    <property type="molecule type" value="Genomic_DNA"/>
</dbReference>
<reference evidence="10 11" key="1">
    <citation type="submission" date="2018-08" db="EMBL/GenBank/DDBJ databases">
        <title>Genome analysis of the thermophilic bacterium of the candidate phylum Aminicenantes from deep subsurface aquifer revealed its physiology and ecological role.</title>
        <authorList>
            <person name="Kadnikov V.V."/>
            <person name="Mardanov A.V."/>
            <person name="Beletsky A.V."/>
            <person name="Karnachuk O.V."/>
            <person name="Ravin N.V."/>
        </authorList>
    </citation>
    <scope>NUCLEOTIDE SEQUENCE [LARGE SCALE GENOMIC DNA]</scope>
    <source>
        <strain evidence="10">BY38</strain>
    </source>
</reference>
<dbReference type="InterPro" id="IPR025847">
    <property type="entry name" value="MEDS_domain"/>
</dbReference>
<evidence type="ECO:0000259" key="7">
    <source>
        <dbReference type="PROSITE" id="PS50110"/>
    </source>
</evidence>
<comment type="catalytic activity">
    <reaction evidence="1">
        <text>ATP + protein L-histidine = ADP + protein N-phospho-L-histidine.</text>
        <dbReference type="EC" id="2.7.13.3"/>
    </reaction>
</comment>
<dbReference type="InterPro" id="IPR036097">
    <property type="entry name" value="HisK_dim/P_sf"/>
</dbReference>
<proteinExistence type="predicted"/>
<dbReference type="SMART" id="SM00387">
    <property type="entry name" value="HATPase_c"/>
    <property type="match status" value="1"/>
</dbReference>
<dbReference type="Pfam" id="PF13188">
    <property type="entry name" value="PAS_8"/>
    <property type="match status" value="1"/>
</dbReference>
<dbReference type="InterPro" id="IPR005467">
    <property type="entry name" value="His_kinase_dom"/>
</dbReference>
<dbReference type="PRINTS" id="PR00344">
    <property type="entry name" value="BCTRLSENSOR"/>
</dbReference>
<dbReference type="CDD" id="cd00156">
    <property type="entry name" value="REC"/>
    <property type="match status" value="1"/>
</dbReference>
<dbReference type="PROSITE" id="PS50109">
    <property type="entry name" value="HIS_KIN"/>
    <property type="match status" value="1"/>
</dbReference>
<dbReference type="Pfam" id="PF02518">
    <property type="entry name" value="HATPase_c"/>
    <property type="match status" value="1"/>
</dbReference>
<dbReference type="Gene3D" id="3.30.565.10">
    <property type="entry name" value="Histidine kinase-like ATPase, C-terminal domain"/>
    <property type="match status" value="1"/>
</dbReference>
<dbReference type="Gene3D" id="1.10.287.130">
    <property type="match status" value="1"/>
</dbReference>
<sequence length="1017" mass="115002">MKNQTRPSGISSLGYVPWGTHFCQFYRDKKDLLDILIPYFRAGLKNNELCLWVCSEPLDAGEARKALARAVPGFPSYVKRGQVEILPYTEWYLKGGRFNSRRVLRSWVNKVNQALDLGFEGMRLSGNTFWLERKDWKQFTDYEEEINGVISRFNMIALCTYAIDRCGVDEVIDVINNHQSTLIRRGGAWTVVENSSYKQTQEELRQTERRFREVYEKSPIGIELYDSDGKLVEANPSCLEIFGVSSVDEVRGFRLFKDPNLSPEVRKRLRSGESVRYEAPFDFEKVKKHGLYRTKKSGIIYLDVLITPLGARAKSGHEGYLVQVQDITEREQARLARMEAEKVLHQAYADLEKRVKERTAGLARANRELKKEIARRKRLQAEAVESGKIFEGLFSSIITPLALLDREFNFIRVNEAYARASQLPVSEFPGRNHFDLFPNEENQSIFKNVVRTRQAYQVQAKPFTYSGHPEWGVTYWDWSLSPILNENGEVRFLVLSLNDVSEEARAQERLRQNEQLLRNVLDVLPIGVWTIDGQGRIIHGNPAGREIWGGARYVGLEKFGEYKGWWLDSGKPIAPGEWAGARAIQKGETSINEEIEIETFDGKRKIIRNSAIPIRNARNEVTSAVIVNQDITEEVRLQRQIRQQQKMEALGTLAGGIAHDFNNLLMPIIINAEIELLKTEAGSSTAHSLQLIVEAARRGKELVNQIVTYARQKEQERRPVEVAKLVREALKFLRASVPENIQIRESLVFGPVTCQADPTQIYQVVMNLCHNAAYSMRETGGIMDVSLIPFELPADPATERLGLKPGSYVRLSVRDTGEGMSQEIIERVFDPFFTTKKPGEGTGLGLSVALGIVKSSGGAITVTSQPGKGSTFHVYLPRIEAGAESCSMANEAVPRGKERILFIDDEDIQVRTATSMLEFLGYRVVGMTNPEDALKEFKSHPDDFDLVMTDQNMPRLTGEKLATEILKIRPGIPVILCTGYSELVNEETARALGIREFVMKPLSLQEMASTIRQVLEA</sequence>
<dbReference type="EC" id="2.7.13.3" evidence="2"/>
<dbReference type="Pfam" id="PF00512">
    <property type="entry name" value="HisKA"/>
    <property type="match status" value="1"/>
</dbReference>
<keyword evidence="10" id="KW-0808">Transferase</keyword>
<evidence type="ECO:0000259" key="8">
    <source>
        <dbReference type="PROSITE" id="PS50112"/>
    </source>
</evidence>
<dbReference type="SUPFAM" id="SSF55785">
    <property type="entry name" value="PYP-like sensor domain (PAS domain)"/>
    <property type="match status" value="3"/>
</dbReference>
<dbReference type="GO" id="GO:0000155">
    <property type="term" value="F:phosphorelay sensor kinase activity"/>
    <property type="evidence" value="ECO:0007669"/>
    <property type="project" value="InterPro"/>
</dbReference>
<dbReference type="SMART" id="SM00448">
    <property type="entry name" value="REC"/>
    <property type="match status" value="1"/>
</dbReference>
<evidence type="ECO:0000313" key="11">
    <source>
        <dbReference type="Proteomes" id="UP000257323"/>
    </source>
</evidence>
<dbReference type="InterPro" id="IPR036890">
    <property type="entry name" value="HATPase_C_sf"/>
</dbReference>